<dbReference type="Pfam" id="PF01261">
    <property type="entry name" value="AP_endonuc_2"/>
    <property type="match status" value="1"/>
</dbReference>
<evidence type="ECO:0000313" key="3">
    <source>
        <dbReference type="EMBL" id="PJF47348.1"/>
    </source>
</evidence>
<comment type="caution">
    <text evidence="3">The sequence shown here is derived from an EMBL/GenBank/DDBJ whole genome shotgun (WGS) entry which is preliminary data.</text>
</comment>
<dbReference type="PANTHER" id="PTHR21445:SF0">
    <property type="entry name" value="APURINIC-APYRIMIDINIC ENDONUCLEASE"/>
    <property type="match status" value="1"/>
</dbReference>
<dbReference type="InterPro" id="IPR001719">
    <property type="entry name" value="AP_endonuc_2"/>
</dbReference>
<organism evidence="3 4">
    <name type="scientific">Candidatus Thermofonsia Clade 3 bacterium</name>
    <dbReference type="NCBI Taxonomy" id="2364212"/>
    <lineage>
        <taxon>Bacteria</taxon>
        <taxon>Bacillati</taxon>
        <taxon>Chloroflexota</taxon>
        <taxon>Candidatus Thermofontia</taxon>
        <taxon>Candidatus Thermofonsia Clade 3</taxon>
    </lineage>
</organism>
<gene>
    <name evidence="3" type="ORF">CUN48_09085</name>
</gene>
<dbReference type="PANTHER" id="PTHR21445">
    <property type="entry name" value="ENDONUCLEASE IV ENDODEOXYRIBONUCLEASE IV"/>
    <property type="match status" value="1"/>
</dbReference>
<dbReference type="GO" id="GO:0006284">
    <property type="term" value="P:base-excision repair"/>
    <property type="evidence" value="ECO:0007669"/>
    <property type="project" value="TreeGrafter"/>
</dbReference>
<dbReference type="EMBL" id="PGTN01000053">
    <property type="protein sequence ID" value="PJF47348.1"/>
    <property type="molecule type" value="Genomic_DNA"/>
</dbReference>
<dbReference type="SMART" id="SM00518">
    <property type="entry name" value="AP2Ec"/>
    <property type="match status" value="1"/>
</dbReference>
<proteinExistence type="predicted"/>
<evidence type="ECO:0000259" key="2">
    <source>
        <dbReference type="Pfam" id="PF01261"/>
    </source>
</evidence>
<dbReference type="Proteomes" id="UP000230790">
    <property type="component" value="Unassembled WGS sequence"/>
</dbReference>
<dbReference type="GO" id="GO:0008270">
    <property type="term" value="F:zinc ion binding"/>
    <property type="evidence" value="ECO:0007669"/>
    <property type="project" value="InterPro"/>
</dbReference>
<accession>A0A2M8QC28</accession>
<keyword evidence="1" id="KW-0175">Coiled coil</keyword>
<dbReference type="SUPFAM" id="SSF51658">
    <property type="entry name" value="Xylose isomerase-like"/>
    <property type="match status" value="1"/>
</dbReference>
<dbReference type="FunFam" id="3.20.20.150:FF:000017">
    <property type="entry name" value="Endonuclease IV related protein"/>
    <property type="match status" value="1"/>
</dbReference>
<evidence type="ECO:0000256" key="1">
    <source>
        <dbReference type="SAM" id="Coils"/>
    </source>
</evidence>
<protein>
    <recommendedName>
        <fullName evidence="2">Xylose isomerase-like TIM barrel domain-containing protein</fullName>
    </recommendedName>
</protein>
<evidence type="ECO:0000313" key="4">
    <source>
        <dbReference type="Proteomes" id="UP000230790"/>
    </source>
</evidence>
<dbReference type="Gene3D" id="3.20.20.150">
    <property type="entry name" value="Divalent-metal-dependent TIM barrel enzymes"/>
    <property type="match status" value="1"/>
</dbReference>
<reference evidence="3 4" key="1">
    <citation type="submission" date="2017-11" db="EMBL/GenBank/DDBJ databases">
        <title>Evolution of Phototrophy in the Chloroflexi Phylum Driven by Horizontal Gene Transfer.</title>
        <authorList>
            <person name="Ward L.M."/>
            <person name="Hemp J."/>
            <person name="Shih P.M."/>
            <person name="Mcglynn S.E."/>
            <person name="Fischer W."/>
        </authorList>
    </citation>
    <scope>NUCLEOTIDE SEQUENCE [LARGE SCALE GENOMIC DNA]</scope>
    <source>
        <strain evidence="3">JP3_7</strain>
    </source>
</reference>
<dbReference type="GO" id="GO:0003677">
    <property type="term" value="F:DNA binding"/>
    <property type="evidence" value="ECO:0007669"/>
    <property type="project" value="InterPro"/>
</dbReference>
<feature type="coiled-coil region" evidence="1">
    <location>
        <begin position="124"/>
        <end position="151"/>
    </location>
</feature>
<name>A0A2M8QC28_9CHLR</name>
<dbReference type="InterPro" id="IPR013022">
    <property type="entry name" value="Xyl_isomerase-like_TIM-brl"/>
</dbReference>
<feature type="domain" description="Xylose isomerase-like TIM barrel" evidence="2">
    <location>
        <begin position="32"/>
        <end position="272"/>
    </location>
</feature>
<dbReference type="GO" id="GO:0003906">
    <property type="term" value="F:DNA-(apurinic or apyrimidinic site) endonuclease activity"/>
    <property type="evidence" value="ECO:0007669"/>
    <property type="project" value="TreeGrafter"/>
</dbReference>
<sequence length="298" mass="32566">MSKAAHLDLPFRFGTVGTPLSAPKHGGSAGGVQRIRELGLSALELAWVQSVRVSEDACARIRQAAEQYDVAISVHAPYYINLNATSEMWAAGRERLLAAARAGAKAGATDIIFHPGAYMKRAPEAAYRLALERLSEVAETLRKEKVNVLLRPETMGKSAMLGTLEETINWSREIENVLPCVDFAHLHARPGDGSFNSYDEFADALRLIAAGLGERGLKHMHIHFSGIAYTSKGEKRHLNLAESDIQYKALFRALADLGAAGRVLCETPNLEEDAVLMQNTYARAFKAAARRPVEKTLT</sequence>
<dbReference type="AlphaFoldDB" id="A0A2M8QC28"/>
<dbReference type="GO" id="GO:0008081">
    <property type="term" value="F:phosphoric diester hydrolase activity"/>
    <property type="evidence" value="ECO:0007669"/>
    <property type="project" value="TreeGrafter"/>
</dbReference>
<dbReference type="InterPro" id="IPR036237">
    <property type="entry name" value="Xyl_isomerase-like_sf"/>
</dbReference>